<dbReference type="InterPro" id="IPR023214">
    <property type="entry name" value="HAD_sf"/>
</dbReference>
<dbReference type="SUPFAM" id="SSF81653">
    <property type="entry name" value="Calcium ATPase, transduction domain A"/>
    <property type="match status" value="1"/>
</dbReference>
<protein>
    <recommendedName>
        <fullName evidence="4">Copper-exporting P-type ATPase</fullName>
        <ecNumber evidence="3">7.2.2.8</ecNumber>
    </recommendedName>
    <alternativeName>
        <fullName evidence="18">Copper-exporting P-type ATPase A</fullName>
    </alternativeName>
    <alternativeName>
        <fullName evidence="19">Cu(+)-exporting ATPase</fullName>
    </alternativeName>
</protein>
<dbReference type="NCBIfam" id="TIGR00003">
    <property type="entry name" value="copper ion binding protein"/>
    <property type="match status" value="2"/>
</dbReference>
<organism evidence="23 24">
    <name type="scientific">Carboxydothermus ferrireducens DSM 11255</name>
    <dbReference type="NCBI Taxonomy" id="1119529"/>
    <lineage>
        <taxon>Bacteria</taxon>
        <taxon>Bacillati</taxon>
        <taxon>Bacillota</taxon>
        <taxon>Clostridia</taxon>
        <taxon>Thermoanaerobacterales</taxon>
        <taxon>Thermoanaerobacteraceae</taxon>
        <taxon>Carboxydothermus</taxon>
    </lineage>
</organism>
<evidence type="ECO:0000256" key="21">
    <source>
        <dbReference type="RuleBase" id="RU362081"/>
    </source>
</evidence>
<dbReference type="PRINTS" id="PR00119">
    <property type="entry name" value="CATATPASE"/>
</dbReference>
<evidence type="ECO:0000256" key="4">
    <source>
        <dbReference type="ARBA" id="ARBA00015102"/>
    </source>
</evidence>
<evidence type="ECO:0000256" key="12">
    <source>
        <dbReference type="ARBA" id="ARBA00022842"/>
    </source>
</evidence>
<dbReference type="CDD" id="cd00371">
    <property type="entry name" value="HMA"/>
    <property type="match status" value="2"/>
</dbReference>
<keyword evidence="24" id="KW-1185">Reference proteome</keyword>
<evidence type="ECO:0000256" key="8">
    <source>
        <dbReference type="ARBA" id="ARBA00022737"/>
    </source>
</evidence>
<reference evidence="23 24" key="1">
    <citation type="submission" date="2020-07" db="EMBL/GenBank/DDBJ databases">
        <title>Genomic Encyclopedia of Type Strains, Phase III (KMG-III): the genomes of soil and plant-associated and newly described type strains.</title>
        <authorList>
            <person name="Whitman W."/>
        </authorList>
    </citation>
    <scope>NUCLEOTIDE SEQUENCE [LARGE SCALE GENOMIC DNA]</scope>
    <source>
        <strain evidence="23 24">DSM 11255</strain>
    </source>
</reference>
<evidence type="ECO:0000256" key="13">
    <source>
        <dbReference type="ARBA" id="ARBA00022967"/>
    </source>
</evidence>
<evidence type="ECO:0000256" key="14">
    <source>
        <dbReference type="ARBA" id="ARBA00022989"/>
    </source>
</evidence>
<comment type="subcellular location">
    <subcellularLocation>
        <location evidence="21">Cell membrane</location>
    </subcellularLocation>
    <subcellularLocation>
        <location evidence="1">Endomembrane system</location>
        <topology evidence="1">Multi-pass membrane protein</topology>
    </subcellularLocation>
</comment>
<dbReference type="InterPro" id="IPR008250">
    <property type="entry name" value="ATPase_P-typ_transduc_dom_A_sf"/>
</dbReference>
<dbReference type="Pfam" id="PF00122">
    <property type="entry name" value="E1-E2_ATPase"/>
    <property type="match status" value="1"/>
</dbReference>
<dbReference type="InterPro" id="IPR036163">
    <property type="entry name" value="HMA_dom_sf"/>
</dbReference>
<evidence type="ECO:0000313" key="24">
    <source>
        <dbReference type="Proteomes" id="UP000604066"/>
    </source>
</evidence>
<keyword evidence="14 21" id="KW-1133">Transmembrane helix</keyword>
<feature type="transmembrane region" description="Helical" evidence="21">
    <location>
        <begin position="177"/>
        <end position="197"/>
    </location>
</feature>
<keyword evidence="5" id="KW-0813">Transport</keyword>
<evidence type="ECO:0000256" key="7">
    <source>
        <dbReference type="ARBA" id="ARBA00022723"/>
    </source>
</evidence>
<dbReference type="SUPFAM" id="SSF55008">
    <property type="entry name" value="HMA, heavy metal-associated domain"/>
    <property type="match status" value="2"/>
</dbReference>
<feature type="domain" description="HMA" evidence="22">
    <location>
        <begin position="16"/>
        <end position="82"/>
    </location>
</feature>
<keyword evidence="16" id="KW-0406">Ion transport</keyword>
<dbReference type="Gene3D" id="3.40.1110.10">
    <property type="entry name" value="Calcium-transporting ATPase, cytoplasmic domain N"/>
    <property type="match status" value="1"/>
</dbReference>
<dbReference type="RefSeq" id="WP_245570784.1">
    <property type="nucleotide sequence ID" value="NZ_ATYG01000028.1"/>
</dbReference>
<dbReference type="InterPro" id="IPR023299">
    <property type="entry name" value="ATPase_P-typ_cyto_dom_N"/>
</dbReference>
<comment type="similarity">
    <text evidence="2 21">Belongs to the cation transport ATPase (P-type) (TC 3.A.3) family. Type IB subfamily.</text>
</comment>
<dbReference type="PROSITE" id="PS01047">
    <property type="entry name" value="HMA_1"/>
    <property type="match status" value="1"/>
</dbReference>
<dbReference type="InterPro" id="IPR027256">
    <property type="entry name" value="P-typ_ATPase_IB"/>
</dbReference>
<keyword evidence="11 21" id="KW-0067">ATP-binding</keyword>
<dbReference type="SUPFAM" id="SSF56784">
    <property type="entry name" value="HAD-like"/>
    <property type="match status" value="1"/>
</dbReference>
<dbReference type="Gene3D" id="2.70.150.10">
    <property type="entry name" value="Calcium-transporting ATPase, cytoplasmic transduction domain A"/>
    <property type="match status" value="1"/>
</dbReference>
<comment type="catalytic activity">
    <reaction evidence="20">
        <text>Cu(+)(in) + ATP + H2O = Cu(+)(out) + ADP + phosphate + H(+)</text>
        <dbReference type="Rhea" id="RHEA:25792"/>
        <dbReference type="ChEBI" id="CHEBI:15377"/>
        <dbReference type="ChEBI" id="CHEBI:15378"/>
        <dbReference type="ChEBI" id="CHEBI:30616"/>
        <dbReference type="ChEBI" id="CHEBI:43474"/>
        <dbReference type="ChEBI" id="CHEBI:49552"/>
        <dbReference type="ChEBI" id="CHEBI:456216"/>
        <dbReference type="EC" id="7.2.2.8"/>
    </reaction>
</comment>
<dbReference type="InterPro" id="IPR006122">
    <property type="entry name" value="HMA_Cu_ion-bd"/>
</dbReference>
<dbReference type="Gene3D" id="3.30.70.100">
    <property type="match status" value="2"/>
</dbReference>
<dbReference type="SFLD" id="SFLDS00003">
    <property type="entry name" value="Haloacid_Dehalogenase"/>
    <property type="match status" value="1"/>
</dbReference>
<dbReference type="EMBL" id="JACCBS010000001">
    <property type="protein sequence ID" value="NYE56845.1"/>
    <property type="molecule type" value="Genomic_DNA"/>
</dbReference>
<feature type="transmembrane region" description="Helical" evidence="21">
    <location>
        <begin position="788"/>
        <end position="807"/>
    </location>
</feature>
<dbReference type="EC" id="7.2.2.8" evidence="3"/>
<dbReference type="SFLD" id="SFLDF00027">
    <property type="entry name" value="p-type_atpase"/>
    <property type="match status" value="1"/>
</dbReference>
<dbReference type="PRINTS" id="PR00120">
    <property type="entry name" value="HATPASE"/>
</dbReference>
<keyword evidence="9 21" id="KW-0547">Nucleotide-binding</keyword>
<dbReference type="InterPro" id="IPR044492">
    <property type="entry name" value="P_typ_ATPase_HD_dom"/>
</dbReference>
<feature type="transmembrane region" description="Helical" evidence="21">
    <location>
        <begin position="243"/>
        <end position="262"/>
    </location>
</feature>
<evidence type="ECO:0000313" key="23">
    <source>
        <dbReference type="EMBL" id="NYE56845.1"/>
    </source>
</evidence>
<evidence type="ECO:0000256" key="2">
    <source>
        <dbReference type="ARBA" id="ARBA00006024"/>
    </source>
</evidence>
<evidence type="ECO:0000256" key="1">
    <source>
        <dbReference type="ARBA" id="ARBA00004127"/>
    </source>
</evidence>
<evidence type="ECO:0000256" key="10">
    <source>
        <dbReference type="ARBA" id="ARBA00022796"/>
    </source>
</evidence>
<evidence type="ECO:0000256" key="5">
    <source>
        <dbReference type="ARBA" id="ARBA00022448"/>
    </source>
</evidence>
<keyword evidence="21" id="KW-1003">Cell membrane</keyword>
<gene>
    <name evidence="23" type="ORF">HDG70_000551</name>
</gene>
<evidence type="ECO:0000256" key="17">
    <source>
        <dbReference type="ARBA" id="ARBA00023136"/>
    </source>
</evidence>
<dbReference type="InterPro" id="IPR006121">
    <property type="entry name" value="HMA_dom"/>
</dbReference>
<evidence type="ECO:0000259" key="22">
    <source>
        <dbReference type="PROSITE" id="PS50846"/>
    </source>
</evidence>
<feature type="transmembrane region" description="Helical" evidence="21">
    <location>
        <begin position="819"/>
        <end position="837"/>
    </location>
</feature>
<dbReference type="NCBIfam" id="TIGR01494">
    <property type="entry name" value="ATPase_P-type"/>
    <property type="match status" value="1"/>
</dbReference>
<dbReference type="PROSITE" id="PS00154">
    <property type="entry name" value="ATPASE_E1_E2"/>
    <property type="match status" value="1"/>
</dbReference>
<evidence type="ECO:0000256" key="18">
    <source>
        <dbReference type="ARBA" id="ARBA00029719"/>
    </source>
</evidence>
<keyword evidence="12" id="KW-0460">Magnesium</keyword>
<dbReference type="Gene3D" id="3.40.50.1000">
    <property type="entry name" value="HAD superfamily/HAD-like"/>
    <property type="match status" value="1"/>
</dbReference>
<dbReference type="InterPro" id="IPR023298">
    <property type="entry name" value="ATPase_P-typ_TM_dom_sf"/>
</dbReference>
<dbReference type="InterPro" id="IPR001757">
    <property type="entry name" value="P_typ_ATPase"/>
</dbReference>
<proteinExistence type="inferred from homology"/>
<dbReference type="PROSITE" id="PS50846">
    <property type="entry name" value="HMA_2"/>
    <property type="match status" value="2"/>
</dbReference>
<keyword evidence="17 21" id="KW-0472">Membrane</keyword>
<evidence type="ECO:0000256" key="11">
    <source>
        <dbReference type="ARBA" id="ARBA00022840"/>
    </source>
</evidence>
<keyword evidence="10" id="KW-0187">Copper transport</keyword>
<feature type="transmembrane region" description="Helical" evidence="21">
    <location>
        <begin position="209"/>
        <end position="231"/>
    </location>
</feature>
<dbReference type="InterPro" id="IPR017969">
    <property type="entry name" value="Heavy-metal-associated_CS"/>
</dbReference>
<dbReference type="SFLD" id="SFLDG00002">
    <property type="entry name" value="C1.7:_P-type_atpase_like"/>
    <property type="match status" value="1"/>
</dbReference>
<dbReference type="PANTHER" id="PTHR43520:SF8">
    <property type="entry name" value="P-TYPE CU(+) TRANSPORTER"/>
    <property type="match status" value="1"/>
</dbReference>
<feature type="transmembrane region" description="Helical" evidence="21">
    <location>
        <begin position="469"/>
        <end position="495"/>
    </location>
</feature>
<accession>A0ABX2RAG4</accession>
<dbReference type="InterPro" id="IPR059000">
    <property type="entry name" value="ATPase_P-type_domA"/>
</dbReference>
<evidence type="ECO:0000256" key="15">
    <source>
        <dbReference type="ARBA" id="ARBA00023008"/>
    </source>
</evidence>
<dbReference type="CDD" id="cd02094">
    <property type="entry name" value="P-type_ATPase_Cu-like"/>
    <property type="match status" value="1"/>
</dbReference>
<keyword evidence="15" id="KW-0186">Copper</keyword>
<dbReference type="SUPFAM" id="SSF81665">
    <property type="entry name" value="Calcium ATPase, transmembrane domain M"/>
    <property type="match status" value="1"/>
</dbReference>
<dbReference type="Pfam" id="PF00702">
    <property type="entry name" value="Hydrolase"/>
    <property type="match status" value="1"/>
</dbReference>
<feature type="transmembrane region" description="Helical" evidence="21">
    <location>
        <begin position="274"/>
        <end position="291"/>
    </location>
</feature>
<dbReference type="InterPro" id="IPR018303">
    <property type="entry name" value="ATPase_P-typ_P_site"/>
</dbReference>
<evidence type="ECO:0000256" key="16">
    <source>
        <dbReference type="ARBA" id="ARBA00023065"/>
    </source>
</evidence>
<evidence type="ECO:0000256" key="3">
    <source>
        <dbReference type="ARBA" id="ARBA00012517"/>
    </source>
</evidence>
<name>A0ABX2RAG4_9THEO</name>
<dbReference type="InterPro" id="IPR036412">
    <property type="entry name" value="HAD-like_sf"/>
</dbReference>
<dbReference type="NCBIfam" id="TIGR01525">
    <property type="entry name" value="ATPase-IB_hvy"/>
    <property type="match status" value="1"/>
</dbReference>
<keyword evidence="13" id="KW-1278">Translocase</keyword>
<feature type="transmembrane region" description="Helical" evidence="21">
    <location>
        <begin position="425"/>
        <end position="449"/>
    </location>
</feature>
<dbReference type="PANTHER" id="PTHR43520">
    <property type="entry name" value="ATP7, ISOFORM B"/>
    <property type="match status" value="1"/>
</dbReference>
<comment type="caution">
    <text evidence="23">The sequence shown here is derived from an EMBL/GenBank/DDBJ whole genome shotgun (WGS) entry which is preliminary data.</text>
</comment>
<dbReference type="Proteomes" id="UP000604066">
    <property type="component" value="Unassembled WGS sequence"/>
</dbReference>
<evidence type="ECO:0000256" key="19">
    <source>
        <dbReference type="ARBA" id="ARBA00033239"/>
    </source>
</evidence>
<feature type="domain" description="HMA" evidence="22">
    <location>
        <begin position="84"/>
        <end position="150"/>
    </location>
</feature>
<evidence type="ECO:0000256" key="6">
    <source>
        <dbReference type="ARBA" id="ARBA00022692"/>
    </source>
</evidence>
<evidence type="ECO:0000256" key="20">
    <source>
        <dbReference type="ARBA" id="ARBA00049289"/>
    </source>
</evidence>
<dbReference type="Pfam" id="PF00403">
    <property type="entry name" value="HMA"/>
    <property type="match status" value="2"/>
</dbReference>
<keyword evidence="8" id="KW-0677">Repeat</keyword>
<sequence length="848" mass="91921">MFWRLDALLGMVKGMETVNLKVYGMSCAACVKKVEKGISGVPGVEQVVVNLINNQVAVKYDPQKTGISDFARVIEDLGYEMGVAEYKFRVEGMSCAACVQKVEKAARGFAGVLDAVVNLPAQQLTVKAYEGVLDVGRLKREIRELGYEIFNFEEIDPLAREKEAREKEIRHQRLKMIVVWPLAILAMIGTMRHLWIFKYFVPEFLGNNYFLMAITTPVVLYGGYEFFVKSYQGLKRGVTDMNLLYATGIGSAYLIAVINTLFPNAGFGGPKATFFESAALLTAFIILGRYLEALTRGRTSEALRKLISLKPKTARVLINGGEKEIPADEVEIGDLVVVRPGETIPVDGVVERGTASVDESMLTGESLPVDKGEGSMVLGGSIIKTGALTVKATRVGKETSLSRIIKLMEEAQTTKAPLQKLADVVAGNFILGVHILALVTFFFWFFYGYQAYFTPETRFLMSPARIAEMGVFGFSMLISLTVLVISCPCAVGLAMPSAIMAGTGKGAEYGVLFKNAEVIEKMTKVKVIAFDKTGTITKGEPEVTDLIPFEINEQQLLELAGVAEKLSEHPLAQAIIKKYREINQKEPSEPATFHNIPGKGIMATYSGVNILAGSEKFLQENRVDTSLAGEIAKKLKGEGKTLVYFAADHRLVGVIALADTVKESSAKAIELLKKKGYIPVMLTGDNEVTARAIAQKVGISEVVAGVLPEGKVEAIKAYQEKGYLVAMAGDGINDAPALTQADVGIAMGTGTDIAKEAGEVVIVKGDLIDIVNAMDIARATFGKVKQNFFWAFVYNTLGIPFAAGVFYPWTKALVSPELAALLMAFSSVSVTLNTLLLKRFKPSGKAVG</sequence>
<keyword evidence="7 21" id="KW-0479">Metal-binding</keyword>
<evidence type="ECO:0000256" key="9">
    <source>
        <dbReference type="ARBA" id="ARBA00022741"/>
    </source>
</evidence>
<keyword evidence="6 21" id="KW-0812">Transmembrane</keyword>